<organism evidence="1 2">
    <name type="scientific">Mycolicibacterium murale</name>
    <dbReference type="NCBI Taxonomy" id="182220"/>
    <lineage>
        <taxon>Bacteria</taxon>
        <taxon>Bacillati</taxon>
        <taxon>Actinomycetota</taxon>
        <taxon>Actinomycetes</taxon>
        <taxon>Mycobacteriales</taxon>
        <taxon>Mycobacteriaceae</taxon>
        <taxon>Mycolicibacterium</taxon>
    </lineage>
</organism>
<dbReference type="GO" id="GO:0006598">
    <property type="term" value="P:polyamine catabolic process"/>
    <property type="evidence" value="ECO:0007669"/>
    <property type="project" value="TreeGrafter"/>
</dbReference>
<gene>
    <name evidence="1" type="ORF">MMUR_29110</name>
</gene>
<evidence type="ECO:0000313" key="1">
    <source>
        <dbReference type="EMBL" id="GFG58775.1"/>
    </source>
</evidence>
<dbReference type="InterPro" id="IPR044668">
    <property type="entry name" value="PuuD-like"/>
</dbReference>
<evidence type="ECO:0000313" key="2">
    <source>
        <dbReference type="Proteomes" id="UP000465241"/>
    </source>
</evidence>
<dbReference type="CDD" id="cd01745">
    <property type="entry name" value="GATase1_2"/>
    <property type="match status" value="1"/>
</dbReference>
<name>A0A7I9WM20_9MYCO</name>
<dbReference type="GO" id="GO:0005829">
    <property type="term" value="C:cytosol"/>
    <property type="evidence" value="ECO:0007669"/>
    <property type="project" value="TreeGrafter"/>
</dbReference>
<dbReference type="PANTHER" id="PTHR43235:SF1">
    <property type="entry name" value="GLUTAMINE AMIDOTRANSFERASE PB2B2.05-RELATED"/>
    <property type="match status" value="1"/>
</dbReference>
<comment type="caution">
    <text evidence="1">The sequence shown here is derived from an EMBL/GenBank/DDBJ whole genome shotgun (WGS) entry which is preliminary data.</text>
</comment>
<dbReference type="Proteomes" id="UP000465241">
    <property type="component" value="Unassembled WGS sequence"/>
</dbReference>
<dbReference type="InterPro" id="IPR029062">
    <property type="entry name" value="Class_I_gatase-like"/>
</dbReference>
<dbReference type="PROSITE" id="PS51273">
    <property type="entry name" value="GATASE_TYPE_1"/>
    <property type="match status" value="1"/>
</dbReference>
<proteinExistence type="predicted"/>
<protein>
    <recommendedName>
        <fullName evidence="3">Gamma-glutamyl-gamma-aminobutyrate hydrolase</fullName>
    </recommendedName>
</protein>
<dbReference type="SUPFAM" id="SSF52317">
    <property type="entry name" value="Class I glutamine amidotransferase-like"/>
    <property type="match status" value="1"/>
</dbReference>
<accession>A0A7I9WM20</accession>
<evidence type="ECO:0008006" key="3">
    <source>
        <dbReference type="Google" id="ProtNLM"/>
    </source>
</evidence>
<sequence>MEKVVAAGGVPLLIPPQVYGLDAVAAVIDGLDALVLIGGEDVCGTWSGRAESDAAHQTHSVERDEVEIALAREAWNYDLPMLGICRGLQVMNVSRGGTLIEDLPSAGASSVHRLTQGTFHSHPVTYDPQYLAKGYFDPDAHVPSHHHQAIDVLGDGLTVVGRADDDVIEAVEAAGKRFVVGVQWHPEEALDNRLFDALVAAAR</sequence>
<reference evidence="1 2" key="1">
    <citation type="journal article" date="2019" name="Emerg. Microbes Infect.">
        <title>Comprehensive subspecies identification of 175 nontuberculous mycobacteria species based on 7547 genomic profiles.</title>
        <authorList>
            <person name="Matsumoto Y."/>
            <person name="Kinjo T."/>
            <person name="Motooka D."/>
            <person name="Nabeya D."/>
            <person name="Jung N."/>
            <person name="Uechi K."/>
            <person name="Horii T."/>
            <person name="Iida T."/>
            <person name="Fujita J."/>
            <person name="Nakamura S."/>
        </authorList>
    </citation>
    <scope>NUCLEOTIDE SEQUENCE [LARGE SCALE GENOMIC DNA]</scope>
    <source>
        <strain evidence="1 2">JCM 13392</strain>
    </source>
</reference>
<dbReference type="EMBL" id="BLKT01000003">
    <property type="protein sequence ID" value="GFG58775.1"/>
    <property type="molecule type" value="Genomic_DNA"/>
</dbReference>
<dbReference type="Pfam" id="PF07722">
    <property type="entry name" value="Peptidase_C26"/>
    <property type="match status" value="1"/>
</dbReference>
<dbReference type="InterPro" id="IPR011697">
    <property type="entry name" value="Peptidase_C26"/>
</dbReference>
<dbReference type="PANTHER" id="PTHR43235">
    <property type="entry name" value="GLUTAMINE AMIDOTRANSFERASE PB2B2.05-RELATED"/>
    <property type="match status" value="1"/>
</dbReference>
<keyword evidence="2" id="KW-1185">Reference proteome</keyword>
<dbReference type="AlphaFoldDB" id="A0A7I9WM20"/>
<dbReference type="GO" id="GO:0033969">
    <property type="term" value="F:gamma-glutamyl-gamma-aminobutyrate hydrolase activity"/>
    <property type="evidence" value="ECO:0007669"/>
    <property type="project" value="TreeGrafter"/>
</dbReference>
<dbReference type="Gene3D" id="3.40.50.880">
    <property type="match status" value="1"/>
</dbReference>